<evidence type="ECO:0000256" key="2">
    <source>
        <dbReference type="PROSITE-ProRule" id="PRU00703"/>
    </source>
</evidence>
<feature type="region of interest" description="Disordered" evidence="3">
    <location>
        <begin position="188"/>
        <end position="208"/>
    </location>
</feature>
<dbReference type="OrthoDB" id="9799454at2"/>
<protein>
    <submittedName>
        <fullName evidence="5">CBS domain-containing protein</fullName>
    </submittedName>
</protein>
<evidence type="ECO:0000256" key="1">
    <source>
        <dbReference type="ARBA" id="ARBA00023122"/>
    </source>
</evidence>
<dbReference type="EMBL" id="BJFL01000002">
    <property type="protein sequence ID" value="GDY29053.1"/>
    <property type="molecule type" value="Genomic_DNA"/>
</dbReference>
<dbReference type="RefSeq" id="WP_137812223.1">
    <property type="nucleotide sequence ID" value="NZ_BJFL01000002.1"/>
</dbReference>
<feature type="domain" description="CBS" evidence="4">
    <location>
        <begin position="72"/>
        <end position="127"/>
    </location>
</feature>
<dbReference type="InterPro" id="IPR000644">
    <property type="entry name" value="CBS_dom"/>
</dbReference>
<keyword evidence="1 2" id="KW-0129">CBS domain</keyword>
<comment type="caution">
    <text evidence="5">The sequence shown here is derived from an EMBL/GenBank/DDBJ whole genome shotgun (WGS) entry which is preliminary data.</text>
</comment>
<name>A0A4D4J512_9PSEU</name>
<dbReference type="SMART" id="SM00116">
    <property type="entry name" value="CBS"/>
    <property type="match status" value="2"/>
</dbReference>
<dbReference type="Gene3D" id="3.10.580.10">
    <property type="entry name" value="CBS-domain"/>
    <property type="match status" value="1"/>
</dbReference>
<proteinExistence type="predicted"/>
<gene>
    <name evidence="5" type="ORF">GTS_06860</name>
</gene>
<dbReference type="InterPro" id="IPR007055">
    <property type="entry name" value="BON_dom"/>
</dbReference>
<dbReference type="AlphaFoldDB" id="A0A4D4J512"/>
<sequence>MRATDVMSRPVATVHPGTAVREAIVVLTENGCAALPVVDERDRLVGVVTEADLLAEATRVRADAALSVAEVMSAPTVVLGADADVVSIAEAMLAGDARWVPIVDGDLLLGVVCRGDVLGSLVRDDDVIGARVRRLLCEYAGWRRRWLVEVDDGVVTVSGHFADDTEQRIVVALTETVAGVAGVVVRPDRGGAPGRRAPAERGESRHSP</sequence>
<reference evidence="6" key="1">
    <citation type="submission" date="2019-04" db="EMBL/GenBank/DDBJ databases">
        <title>Draft genome sequence of Pseudonocardiaceae bacterium SL3-2-4.</title>
        <authorList>
            <person name="Ningsih F."/>
            <person name="Yokota A."/>
            <person name="Sakai Y."/>
            <person name="Nanatani K."/>
            <person name="Yabe S."/>
            <person name="Oetari A."/>
            <person name="Sjamsuridzal W."/>
        </authorList>
    </citation>
    <scope>NUCLEOTIDE SEQUENCE [LARGE SCALE GENOMIC DNA]</scope>
    <source>
        <strain evidence="6">SL3-2-4</strain>
    </source>
</reference>
<organism evidence="5 6">
    <name type="scientific">Gandjariella thermophila</name>
    <dbReference type="NCBI Taxonomy" id="1931992"/>
    <lineage>
        <taxon>Bacteria</taxon>
        <taxon>Bacillati</taxon>
        <taxon>Actinomycetota</taxon>
        <taxon>Actinomycetes</taxon>
        <taxon>Pseudonocardiales</taxon>
        <taxon>Pseudonocardiaceae</taxon>
        <taxon>Gandjariella</taxon>
    </lineage>
</organism>
<feature type="compositionally biased region" description="Basic and acidic residues" evidence="3">
    <location>
        <begin position="197"/>
        <end position="208"/>
    </location>
</feature>
<dbReference type="Pfam" id="PF04972">
    <property type="entry name" value="BON"/>
    <property type="match status" value="1"/>
</dbReference>
<dbReference type="Proteomes" id="UP000298860">
    <property type="component" value="Unassembled WGS sequence"/>
</dbReference>
<dbReference type="Pfam" id="PF00571">
    <property type="entry name" value="CBS"/>
    <property type="match status" value="2"/>
</dbReference>
<accession>A0A4D4J512</accession>
<dbReference type="PROSITE" id="PS51371">
    <property type="entry name" value="CBS"/>
    <property type="match status" value="2"/>
</dbReference>
<dbReference type="InterPro" id="IPR051257">
    <property type="entry name" value="Diverse_CBS-Domain"/>
</dbReference>
<evidence type="ECO:0000256" key="3">
    <source>
        <dbReference type="SAM" id="MobiDB-lite"/>
    </source>
</evidence>
<evidence type="ECO:0000259" key="4">
    <source>
        <dbReference type="PROSITE" id="PS51371"/>
    </source>
</evidence>
<evidence type="ECO:0000313" key="5">
    <source>
        <dbReference type="EMBL" id="GDY29053.1"/>
    </source>
</evidence>
<dbReference type="PANTHER" id="PTHR43080:SF2">
    <property type="entry name" value="CBS DOMAIN-CONTAINING PROTEIN"/>
    <property type="match status" value="1"/>
</dbReference>
<dbReference type="InterPro" id="IPR046342">
    <property type="entry name" value="CBS_dom_sf"/>
</dbReference>
<feature type="domain" description="CBS" evidence="4">
    <location>
        <begin position="7"/>
        <end position="66"/>
    </location>
</feature>
<keyword evidence="6" id="KW-1185">Reference proteome</keyword>
<dbReference type="SUPFAM" id="SSF54631">
    <property type="entry name" value="CBS-domain pair"/>
    <property type="match status" value="1"/>
</dbReference>
<dbReference type="PANTHER" id="PTHR43080">
    <property type="entry name" value="CBS DOMAIN-CONTAINING PROTEIN CBSX3, MITOCHONDRIAL"/>
    <property type="match status" value="1"/>
</dbReference>
<evidence type="ECO:0000313" key="6">
    <source>
        <dbReference type="Proteomes" id="UP000298860"/>
    </source>
</evidence>